<dbReference type="InterPro" id="IPR013589">
    <property type="entry name" value="Bac_transglu_N"/>
</dbReference>
<dbReference type="Pfam" id="PF01841">
    <property type="entry name" value="Transglut_core"/>
    <property type="match status" value="1"/>
</dbReference>
<dbReference type="InterPro" id="IPR002931">
    <property type="entry name" value="Transglutaminase-like"/>
</dbReference>
<dbReference type="PANTHER" id="PTHR33490:SF7">
    <property type="entry name" value="BLR2979 PROTEIN"/>
    <property type="match status" value="1"/>
</dbReference>
<dbReference type="SUPFAM" id="SSF54001">
    <property type="entry name" value="Cysteine proteinases"/>
    <property type="match status" value="1"/>
</dbReference>
<evidence type="ECO:0000259" key="1">
    <source>
        <dbReference type="SMART" id="SM00460"/>
    </source>
</evidence>
<dbReference type="AlphaFoldDB" id="A0A512M759"/>
<dbReference type="Proteomes" id="UP000321577">
    <property type="component" value="Unassembled WGS sequence"/>
</dbReference>
<dbReference type="InterPro" id="IPR038765">
    <property type="entry name" value="Papain-like_cys_pep_sf"/>
</dbReference>
<dbReference type="EMBL" id="BKAG01000010">
    <property type="protein sequence ID" value="GEP42554.1"/>
    <property type="molecule type" value="Genomic_DNA"/>
</dbReference>
<gene>
    <name evidence="2" type="ORF">BGE01nite_18450</name>
</gene>
<name>A0A512M759_9BACT</name>
<dbReference type="Gene3D" id="3.10.620.30">
    <property type="match status" value="1"/>
</dbReference>
<evidence type="ECO:0000313" key="3">
    <source>
        <dbReference type="Proteomes" id="UP000321577"/>
    </source>
</evidence>
<dbReference type="PANTHER" id="PTHR33490">
    <property type="entry name" value="BLR5614 PROTEIN-RELATED"/>
    <property type="match status" value="1"/>
</dbReference>
<accession>A0A512M759</accession>
<evidence type="ECO:0000313" key="2">
    <source>
        <dbReference type="EMBL" id="GEP42554.1"/>
    </source>
</evidence>
<feature type="domain" description="Transglutaminase-like" evidence="1">
    <location>
        <begin position="225"/>
        <end position="296"/>
    </location>
</feature>
<proteinExistence type="predicted"/>
<dbReference type="Pfam" id="PF08379">
    <property type="entry name" value="Bact_transglu_N"/>
    <property type="match status" value="1"/>
</dbReference>
<dbReference type="SMART" id="SM00460">
    <property type="entry name" value="TGc"/>
    <property type="match status" value="1"/>
</dbReference>
<protein>
    <submittedName>
        <fullName evidence="2">Transglutaminase</fullName>
    </submittedName>
</protein>
<comment type="caution">
    <text evidence="2">The sequence shown here is derived from an EMBL/GenBank/DDBJ whole genome shotgun (WGS) entry which is preliminary data.</text>
</comment>
<organism evidence="2 3">
    <name type="scientific">Brevifollis gellanilyticus</name>
    <dbReference type="NCBI Taxonomy" id="748831"/>
    <lineage>
        <taxon>Bacteria</taxon>
        <taxon>Pseudomonadati</taxon>
        <taxon>Verrucomicrobiota</taxon>
        <taxon>Verrucomicrobiia</taxon>
        <taxon>Verrucomicrobiales</taxon>
        <taxon>Verrucomicrobiaceae</taxon>
    </lineage>
</organism>
<reference evidence="2 3" key="1">
    <citation type="submission" date="2019-07" db="EMBL/GenBank/DDBJ databases">
        <title>Whole genome shotgun sequence of Brevifollis gellanilyticus NBRC 108608.</title>
        <authorList>
            <person name="Hosoyama A."/>
            <person name="Uohara A."/>
            <person name="Ohji S."/>
            <person name="Ichikawa N."/>
        </authorList>
    </citation>
    <scope>NUCLEOTIDE SEQUENCE [LARGE SCALE GENOMIC DNA]</scope>
    <source>
        <strain evidence="2 3">NBRC 108608</strain>
    </source>
</reference>
<sequence>MRDAKWSGEVQRFEFDFRHAGIELTRRKESQDFSSMLVKITAPPPSHPTVRYHIVHRTTYTYESPVTVGHYMARLEPRHMPFQECPWHEVTIRPSPMQRAERADSFGNTCVYFEIEGSHQKLEVIARSLVEVARSEPISPAATPAWETVRDACRADRATPASMAGELVFASQLIPVGSVFADYARPSFPANRPILEAVCDLNRRINEDFIFDPAATDVATPVEQVLKKRRGVCQDFAQVMIACLRSLGLPVRYVSGYLETLPPPGQVKLVGADASHAWVSVYCGEAVGWMDADPTNNVLPSDRHITVAWGRDFSDVSPLRGVTIGAGEQRLEVAVDVMPQSE</sequence>
<keyword evidence="3" id="KW-1185">Reference proteome</keyword>